<dbReference type="EMBL" id="JASBWR010000076">
    <property type="protein sequence ID" value="KAJ9098458.1"/>
    <property type="molecule type" value="Genomic_DNA"/>
</dbReference>
<dbReference type="Proteomes" id="UP001241377">
    <property type="component" value="Unassembled WGS sequence"/>
</dbReference>
<protein>
    <submittedName>
        <fullName evidence="1">Uncharacterized protein</fullName>
    </submittedName>
</protein>
<sequence>MYEDEKEQGYIYPSVGSRRQSISSFQRYLPSVIRSSLIALCLFSSGILLGMHYPFFLSVYTRRSSEGLVSLLPARLPPPPLGLKPPTASLPDPEPEIPNIVHYVYGLKPPSGMSQQGPEFPYFAYIGMRSAMTVLKPEKIMFHCLYEPTGYWWDQVLNWEGWIDEEDGGARKGLVQVVPAREVEFIGEEKRPVKHYAHKADILRLEILQHYGGIYLDIDTIILRSFRDAALMMQDTVLAMEAKHLSISHGRASDDEMTPKGLCNAIIVARPGSTFIKRWLDSYEAFDHNKWADHSVRIPWTLAQLYPTTVTVLSERVFFWPMWTAEHIDAVYVKNEYDFEASGQLAYHLWESVAKKHLANLNPTTLQSGNSSFTRVASRFMAADEEARWLKYVEGSRKYPFRPLTLSDVMGPTGTR</sequence>
<evidence type="ECO:0000313" key="1">
    <source>
        <dbReference type="EMBL" id="KAJ9098458.1"/>
    </source>
</evidence>
<keyword evidence="2" id="KW-1185">Reference proteome</keyword>
<gene>
    <name evidence="1" type="ORF">QFC19_006325</name>
</gene>
<accession>A0ACC2VH49</accession>
<name>A0ACC2VH49_9TREE</name>
<proteinExistence type="predicted"/>
<reference evidence="1" key="1">
    <citation type="submission" date="2023-04" db="EMBL/GenBank/DDBJ databases">
        <title>Draft Genome sequencing of Naganishia species isolated from polar environments using Oxford Nanopore Technology.</title>
        <authorList>
            <person name="Leo P."/>
            <person name="Venkateswaran K."/>
        </authorList>
    </citation>
    <scope>NUCLEOTIDE SEQUENCE</scope>
    <source>
        <strain evidence="1">MNA-CCFEE 5261</strain>
    </source>
</reference>
<evidence type="ECO:0000313" key="2">
    <source>
        <dbReference type="Proteomes" id="UP001241377"/>
    </source>
</evidence>
<comment type="caution">
    <text evidence="1">The sequence shown here is derived from an EMBL/GenBank/DDBJ whole genome shotgun (WGS) entry which is preliminary data.</text>
</comment>
<organism evidence="1 2">
    <name type="scientific">Naganishia cerealis</name>
    <dbReference type="NCBI Taxonomy" id="610337"/>
    <lineage>
        <taxon>Eukaryota</taxon>
        <taxon>Fungi</taxon>
        <taxon>Dikarya</taxon>
        <taxon>Basidiomycota</taxon>
        <taxon>Agaricomycotina</taxon>
        <taxon>Tremellomycetes</taxon>
        <taxon>Filobasidiales</taxon>
        <taxon>Filobasidiaceae</taxon>
        <taxon>Naganishia</taxon>
    </lineage>
</organism>